<dbReference type="GO" id="GO:0047498">
    <property type="term" value="F:calcium-dependent phospholipase A2 activity"/>
    <property type="evidence" value="ECO:0007669"/>
    <property type="project" value="TreeGrafter"/>
</dbReference>
<dbReference type="GO" id="GO:0005509">
    <property type="term" value="F:calcium ion binding"/>
    <property type="evidence" value="ECO:0007669"/>
    <property type="project" value="InterPro"/>
</dbReference>
<comment type="similarity">
    <text evidence="7">Belongs to the phospholipase A2 family.</text>
</comment>
<keyword evidence="2 8" id="KW-0964">Secreted</keyword>
<feature type="active site" evidence="4">
    <location>
        <position position="643"/>
    </location>
</feature>
<evidence type="ECO:0000256" key="3">
    <source>
        <dbReference type="ARBA" id="ARBA00023157"/>
    </source>
</evidence>
<evidence type="ECO:0000256" key="5">
    <source>
        <dbReference type="PIRSR" id="PIRSR601211-2"/>
    </source>
</evidence>
<reference evidence="10" key="2">
    <citation type="journal article" date="2023" name="Science">
        <title>Genomic signatures of disease resistance in endangered staghorn corals.</title>
        <authorList>
            <person name="Vollmer S.V."/>
            <person name="Selwyn J.D."/>
            <person name="Despard B.A."/>
            <person name="Roesel C.L."/>
        </authorList>
    </citation>
    <scope>NUCLEOTIDE SEQUENCE</scope>
    <source>
        <strain evidence="10">K2</strain>
    </source>
</reference>
<dbReference type="InterPro" id="IPR036444">
    <property type="entry name" value="PLipase_A2_dom_sf"/>
</dbReference>
<evidence type="ECO:0000256" key="2">
    <source>
        <dbReference type="ARBA" id="ARBA00022525"/>
    </source>
</evidence>
<feature type="disulfide bond" evidence="6">
    <location>
        <begin position="604"/>
        <end position="635"/>
    </location>
</feature>
<evidence type="ECO:0000256" key="1">
    <source>
        <dbReference type="ARBA" id="ARBA00004613"/>
    </source>
</evidence>
<name>A0AAD9QM48_ACRCE</name>
<dbReference type="PROSITE" id="PS00118">
    <property type="entry name" value="PA2_HIS"/>
    <property type="match status" value="1"/>
</dbReference>
<reference evidence="10" key="1">
    <citation type="journal article" date="2023" name="G3 (Bethesda)">
        <title>Whole genome assembly and annotation of the endangered Caribbean coral Acropora cervicornis.</title>
        <authorList>
            <person name="Selwyn J.D."/>
            <person name="Vollmer S.V."/>
        </authorList>
    </citation>
    <scope>NUCLEOTIDE SEQUENCE</scope>
    <source>
        <strain evidence="10">K2</strain>
    </source>
</reference>
<dbReference type="InterPro" id="IPR016090">
    <property type="entry name" value="PLA2-like_dom"/>
</dbReference>
<feature type="binding site" evidence="5">
    <location>
        <position position="577"/>
    </location>
    <ligand>
        <name>Ca(2+)</name>
        <dbReference type="ChEBI" id="CHEBI:29108"/>
    </ligand>
</feature>
<dbReference type="PANTHER" id="PTHR11716:SF51">
    <property type="entry name" value="PHOSPHOLIPASE A2"/>
    <property type="match status" value="1"/>
</dbReference>
<dbReference type="PRINTS" id="PR00389">
    <property type="entry name" value="PHPHLIPASEA2"/>
</dbReference>
<dbReference type="Pfam" id="PF00068">
    <property type="entry name" value="Phospholip_A2_1"/>
    <property type="match status" value="1"/>
</dbReference>
<evidence type="ECO:0000259" key="9">
    <source>
        <dbReference type="SMART" id="SM00085"/>
    </source>
</evidence>
<feature type="domain" description="Phospholipase A2-like central" evidence="9">
    <location>
        <begin position="548"/>
        <end position="667"/>
    </location>
</feature>
<evidence type="ECO:0000256" key="4">
    <source>
        <dbReference type="PIRSR" id="PIRSR601211-1"/>
    </source>
</evidence>
<dbReference type="GO" id="GO:0050482">
    <property type="term" value="P:arachidonate secretion"/>
    <property type="evidence" value="ECO:0007669"/>
    <property type="project" value="InterPro"/>
</dbReference>
<gene>
    <name evidence="10" type="ORF">P5673_012870</name>
</gene>
<dbReference type="GO" id="GO:0005576">
    <property type="term" value="C:extracellular region"/>
    <property type="evidence" value="ECO:0007669"/>
    <property type="project" value="UniProtKB-SubCell"/>
</dbReference>
<dbReference type="Proteomes" id="UP001249851">
    <property type="component" value="Unassembled WGS sequence"/>
</dbReference>
<evidence type="ECO:0000256" key="7">
    <source>
        <dbReference type="RuleBase" id="RU003654"/>
    </source>
</evidence>
<dbReference type="InterPro" id="IPR033113">
    <property type="entry name" value="PLA2_histidine"/>
</dbReference>
<keyword evidence="5" id="KW-0106">Calcium</keyword>
<proteinExistence type="inferred from homology"/>
<feature type="disulfide bond" evidence="6">
    <location>
        <begin position="623"/>
        <end position="640"/>
    </location>
</feature>
<dbReference type="SMART" id="SM00085">
    <property type="entry name" value="PA2c"/>
    <property type="match status" value="1"/>
</dbReference>
<feature type="disulfide bond" evidence="6">
    <location>
        <begin position="589"/>
        <end position="649"/>
    </location>
</feature>
<evidence type="ECO:0000256" key="6">
    <source>
        <dbReference type="PIRSR" id="PIRSR601211-3"/>
    </source>
</evidence>
<feature type="disulfide bond" evidence="6">
    <location>
        <begin position="596"/>
        <end position="642"/>
    </location>
</feature>
<feature type="active site" evidence="4">
    <location>
        <position position="593"/>
    </location>
</feature>
<feature type="binding site" evidence="5">
    <location>
        <position position="594"/>
    </location>
    <ligand>
        <name>Ca(2+)</name>
        <dbReference type="ChEBI" id="CHEBI:29108"/>
    </ligand>
</feature>
<dbReference type="AlphaFoldDB" id="A0AAD9QM48"/>
<dbReference type="GO" id="GO:0016042">
    <property type="term" value="P:lipid catabolic process"/>
    <property type="evidence" value="ECO:0007669"/>
    <property type="project" value="InterPro"/>
</dbReference>
<comment type="caution">
    <text evidence="10">The sequence shown here is derived from an EMBL/GenBank/DDBJ whole genome shotgun (WGS) entry which is preliminary data.</text>
</comment>
<sequence length="667" mass="75775">MLWPRLRKPQTSITLTFYGKLGGSTIVSRMSREKLEMAAQMKMGSQHLLEEENCFLDAEHDRMKGMKNINLSVLHLTIKEIVSIASMECETESTETLCDFWKCLNEKRVGVILRGYWLAMPSAPVKENRDKEQKRGKDSLQFGKASMYLIYGCDLQTESVTRCSGQGNDNEAFLPVKSAVISRTRTTDFNSKETANARKRKKLRVLDLNSAVGVEAVDEEGGSRSRPRCLNYAGTLNRIGFLNEPPSCLNAPGYNTFQNKASEGTRRFRLAPIRPLVLDEFKMRNGVARRKWRQDSHGVQQTLSESTDQNYVTKTLSLDNFSCGTSSLRRETARANSLIITEKQKASENSAEFGHFPGIALTATKMEVSEKYGLKKIFYSKGNALTKPDIVYESLAQLNRKALRKGESTDLETEKENDPKCLQKNQEFSFIRFNRNISQTKKKEKDGLPPVVMPPRAVDKNPGHVHIPLRQAITYEKRDYNKCSVSHRVSVCCCLSAVAEFQNMFLQFIRVVFLLGVIYSFASSNKVHKENKDNFSEERNFESNKRDILFGFRRMIECATGRSAWDFLGYGCWCGLGGRGTLVDGVDRCCKAHDICYDNLSRVCLHTIMTYIMPYSIRSCTSCEPVSYYWFWGNCRHNLCVCDATAARCFAQQSFSEGFKSYTKSKC</sequence>
<dbReference type="GO" id="GO:0005543">
    <property type="term" value="F:phospholipid binding"/>
    <property type="evidence" value="ECO:0007669"/>
    <property type="project" value="TreeGrafter"/>
</dbReference>
<protein>
    <submittedName>
        <fullName evidence="10">Phospholipase A2 A2-actitoxin-Cgg2a</fullName>
    </submittedName>
</protein>
<evidence type="ECO:0000256" key="8">
    <source>
        <dbReference type="RuleBase" id="RU361236"/>
    </source>
</evidence>
<keyword evidence="11" id="KW-1185">Reference proteome</keyword>
<feature type="disulfide bond" evidence="6">
    <location>
        <begin position="574"/>
        <end position="590"/>
    </location>
</feature>
<feature type="binding site" evidence="5">
    <location>
        <position position="575"/>
    </location>
    <ligand>
        <name>Ca(2+)</name>
        <dbReference type="ChEBI" id="CHEBI:29108"/>
    </ligand>
</feature>
<keyword evidence="5" id="KW-0479">Metal-binding</keyword>
<organism evidence="10 11">
    <name type="scientific">Acropora cervicornis</name>
    <name type="common">Staghorn coral</name>
    <dbReference type="NCBI Taxonomy" id="6130"/>
    <lineage>
        <taxon>Eukaryota</taxon>
        <taxon>Metazoa</taxon>
        <taxon>Cnidaria</taxon>
        <taxon>Anthozoa</taxon>
        <taxon>Hexacorallia</taxon>
        <taxon>Scleractinia</taxon>
        <taxon>Astrocoeniina</taxon>
        <taxon>Acroporidae</taxon>
        <taxon>Acropora</taxon>
    </lineage>
</organism>
<accession>A0AAD9QM48</accession>
<evidence type="ECO:0000313" key="11">
    <source>
        <dbReference type="Proteomes" id="UP001249851"/>
    </source>
</evidence>
<dbReference type="PANTHER" id="PTHR11716">
    <property type="entry name" value="PHOSPHOLIPASE A2 FAMILY MEMBER"/>
    <property type="match status" value="1"/>
</dbReference>
<dbReference type="Gene3D" id="1.20.90.10">
    <property type="entry name" value="Phospholipase A2 domain"/>
    <property type="match status" value="1"/>
</dbReference>
<dbReference type="EMBL" id="JARQWQ010000024">
    <property type="protein sequence ID" value="KAK2563863.1"/>
    <property type="molecule type" value="Genomic_DNA"/>
</dbReference>
<evidence type="ECO:0000313" key="10">
    <source>
        <dbReference type="EMBL" id="KAK2563863.1"/>
    </source>
</evidence>
<comment type="subcellular location">
    <subcellularLocation>
        <location evidence="1 8">Secreted</location>
    </subcellularLocation>
</comment>
<dbReference type="SUPFAM" id="SSF48619">
    <property type="entry name" value="Phospholipase A2, PLA2"/>
    <property type="match status" value="1"/>
</dbReference>
<keyword evidence="3 6" id="KW-1015">Disulfide bond</keyword>
<dbReference type="InterPro" id="IPR001211">
    <property type="entry name" value="PLA2"/>
</dbReference>
<dbReference type="GO" id="GO:0006644">
    <property type="term" value="P:phospholipid metabolic process"/>
    <property type="evidence" value="ECO:0007669"/>
    <property type="project" value="InterPro"/>
</dbReference>
<comment type="cofactor">
    <cofactor evidence="5">
        <name>Ca(2+)</name>
        <dbReference type="ChEBI" id="CHEBI:29108"/>
    </cofactor>
    <text evidence="5">Binds 1 Ca(2+) ion per subunit.</text>
</comment>
<dbReference type="CDD" id="cd00125">
    <property type="entry name" value="PLA2c"/>
    <property type="match status" value="1"/>
</dbReference>